<proteinExistence type="predicted"/>
<keyword evidence="1" id="KW-0732">Signal</keyword>
<dbReference type="InterPro" id="IPR035940">
    <property type="entry name" value="CAP_sf"/>
</dbReference>
<reference evidence="2 3" key="1">
    <citation type="submission" date="2018-11" db="EMBL/GenBank/DDBJ databases">
        <authorList>
            <consortium name="Pathogen Informatics"/>
        </authorList>
    </citation>
    <scope>NUCLEOTIDE SEQUENCE [LARGE SCALE GENOMIC DNA]</scope>
</reference>
<evidence type="ECO:0000313" key="2">
    <source>
        <dbReference type="EMBL" id="VDN19964.1"/>
    </source>
</evidence>
<accession>A0A3P7LSV6</accession>
<evidence type="ECO:0000256" key="1">
    <source>
        <dbReference type="SAM" id="SignalP"/>
    </source>
</evidence>
<feature type="signal peptide" evidence="1">
    <location>
        <begin position="1"/>
        <end position="23"/>
    </location>
</feature>
<dbReference type="Gene3D" id="3.40.33.10">
    <property type="entry name" value="CAP"/>
    <property type="match status" value="1"/>
</dbReference>
<evidence type="ECO:0008006" key="4">
    <source>
        <dbReference type="Google" id="ProtNLM"/>
    </source>
</evidence>
<dbReference type="Proteomes" id="UP000271889">
    <property type="component" value="Unassembled WGS sequence"/>
</dbReference>
<dbReference type="AlphaFoldDB" id="A0A3P7LSV6"/>
<sequence>MFLLLILPLTAVIVPSAFPQALCADKGGKVEESSTNEILKIINNRRKNLAKGLVKDQANAALPKAKLMNKLAWDCDLEVAAKAKLSCPAKGSTPTEPKPDAGNTGYFFEFLIRSSCSIVIGNKRALPESLIVPSDSNNLKLKTMVTTQHPSLSTDAGKDGYPASVVVSKWIEEIVGMHFGMHFIQARNFSDADQDGYPMSVVVSKWIDEIKAKAYTGTKGTTEVKAPNPVGTDFKNFANVSLNTAKICHIVNKVKANFPAHAV</sequence>
<organism evidence="2 3">
    <name type="scientific">Cylicostephanus goldi</name>
    <name type="common">Nematode worm</name>
    <dbReference type="NCBI Taxonomy" id="71465"/>
    <lineage>
        <taxon>Eukaryota</taxon>
        <taxon>Metazoa</taxon>
        <taxon>Ecdysozoa</taxon>
        <taxon>Nematoda</taxon>
        <taxon>Chromadorea</taxon>
        <taxon>Rhabditida</taxon>
        <taxon>Rhabditina</taxon>
        <taxon>Rhabditomorpha</taxon>
        <taxon>Strongyloidea</taxon>
        <taxon>Strongylidae</taxon>
        <taxon>Cylicostephanus</taxon>
    </lineage>
</organism>
<dbReference type="EMBL" id="UYRV01104724">
    <property type="protein sequence ID" value="VDN19964.1"/>
    <property type="molecule type" value="Genomic_DNA"/>
</dbReference>
<evidence type="ECO:0000313" key="3">
    <source>
        <dbReference type="Proteomes" id="UP000271889"/>
    </source>
</evidence>
<gene>
    <name evidence="2" type="ORF">CGOC_LOCUS8707</name>
</gene>
<keyword evidence="3" id="KW-1185">Reference proteome</keyword>
<name>A0A3P7LSV6_CYLGO</name>
<dbReference type="SUPFAM" id="SSF55797">
    <property type="entry name" value="PR-1-like"/>
    <property type="match status" value="1"/>
</dbReference>
<feature type="chain" id="PRO_5018240533" description="SCP domain-containing protein" evidence="1">
    <location>
        <begin position="24"/>
        <end position="263"/>
    </location>
</feature>
<dbReference type="OrthoDB" id="5868581at2759"/>
<protein>
    <recommendedName>
        <fullName evidence="4">SCP domain-containing protein</fullName>
    </recommendedName>
</protein>